<evidence type="ECO:0000313" key="3">
    <source>
        <dbReference type="Proteomes" id="UP001152523"/>
    </source>
</evidence>
<proteinExistence type="predicted"/>
<reference evidence="2" key="1">
    <citation type="submission" date="2022-07" db="EMBL/GenBank/DDBJ databases">
        <authorList>
            <person name="Macas J."/>
            <person name="Novak P."/>
            <person name="Neumann P."/>
        </authorList>
    </citation>
    <scope>NUCLEOTIDE SEQUENCE</scope>
</reference>
<comment type="caution">
    <text evidence="2">The sequence shown here is derived from an EMBL/GenBank/DDBJ whole genome shotgun (WGS) entry which is preliminary data.</text>
</comment>
<feature type="chain" id="PRO_5043426509" evidence="1">
    <location>
        <begin position="21"/>
        <end position="110"/>
    </location>
</feature>
<keyword evidence="1" id="KW-0732">Signal</keyword>
<dbReference type="Proteomes" id="UP001152523">
    <property type="component" value="Unassembled WGS sequence"/>
</dbReference>
<sequence>MAKSPQHAIITCILYALIFCSDNRWVIDSIQIDDKKAGRAIKTHCVGYWDDIYTITRIRRILNRQSIPLEVINKAVNRAAQYISKGNNSQTTHFTNILKFDAIGFPYVIL</sequence>
<organism evidence="2 3">
    <name type="scientific">Cuscuta epithymum</name>
    <dbReference type="NCBI Taxonomy" id="186058"/>
    <lineage>
        <taxon>Eukaryota</taxon>
        <taxon>Viridiplantae</taxon>
        <taxon>Streptophyta</taxon>
        <taxon>Embryophyta</taxon>
        <taxon>Tracheophyta</taxon>
        <taxon>Spermatophyta</taxon>
        <taxon>Magnoliopsida</taxon>
        <taxon>eudicotyledons</taxon>
        <taxon>Gunneridae</taxon>
        <taxon>Pentapetalae</taxon>
        <taxon>asterids</taxon>
        <taxon>lamiids</taxon>
        <taxon>Solanales</taxon>
        <taxon>Convolvulaceae</taxon>
        <taxon>Cuscuteae</taxon>
        <taxon>Cuscuta</taxon>
        <taxon>Cuscuta subgen. Cuscuta</taxon>
    </lineage>
</organism>
<evidence type="ECO:0000256" key="1">
    <source>
        <dbReference type="SAM" id="SignalP"/>
    </source>
</evidence>
<gene>
    <name evidence="2" type="ORF">CEPIT_LOCUS30666</name>
</gene>
<protein>
    <submittedName>
        <fullName evidence="2">Uncharacterized protein</fullName>
    </submittedName>
</protein>
<dbReference type="AlphaFoldDB" id="A0AAV0F4U8"/>
<evidence type="ECO:0000313" key="2">
    <source>
        <dbReference type="EMBL" id="CAH9130486.1"/>
    </source>
</evidence>
<accession>A0AAV0F4U8</accession>
<feature type="signal peptide" evidence="1">
    <location>
        <begin position="1"/>
        <end position="20"/>
    </location>
</feature>
<name>A0AAV0F4U8_9ASTE</name>
<keyword evidence="3" id="KW-1185">Reference proteome</keyword>
<dbReference type="EMBL" id="CAMAPF010000962">
    <property type="protein sequence ID" value="CAH9130486.1"/>
    <property type="molecule type" value="Genomic_DNA"/>
</dbReference>